<dbReference type="EMBL" id="VSRR010062770">
    <property type="protein sequence ID" value="MPC83536.1"/>
    <property type="molecule type" value="Genomic_DNA"/>
</dbReference>
<evidence type="ECO:0000313" key="2">
    <source>
        <dbReference type="Proteomes" id="UP000324222"/>
    </source>
</evidence>
<comment type="caution">
    <text evidence="1">The sequence shown here is derived from an EMBL/GenBank/DDBJ whole genome shotgun (WGS) entry which is preliminary data.</text>
</comment>
<name>A0A5B7IPL2_PORTR</name>
<dbReference type="Proteomes" id="UP000324222">
    <property type="component" value="Unassembled WGS sequence"/>
</dbReference>
<gene>
    <name evidence="1" type="ORF">E2C01_078248</name>
</gene>
<keyword evidence="2" id="KW-1185">Reference proteome</keyword>
<dbReference type="AlphaFoldDB" id="A0A5B7IPL2"/>
<accession>A0A5B7IPL2</accession>
<sequence length="73" mass="7983">MGVVESRVNLVDAGGVPGPAWCAVHRSLAAATTQRLMVGYATWWFPEGIGSEYDGCSPRRSTRQESNMCTFIF</sequence>
<protein>
    <submittedName>
        <fullName evidence="1">Uncharacterized protein</fullName>
    </submittedName>
</protein>
<organism evidence="1 2">
    <name type="scientific">Portunus trituberculatus</name>
    <name type="common">Swimming crab</name>
    <name type="synonym">Neptunus trituberculatus</name>
    <dbReference type="NCBI Taxonomy" id="210409"/>
    <lineage>
        <taxon>Eukaryota</taxon>
        <taxon>Metazoa</taxon>
        <taxon>Ecdysozoa</taxon>
        <taxon>Arthropoda</taxon>
        <taxon>Crustacea</taxon>
        <taxon>Multicrustacea</taxon>
        <taxon>Malacostraca</taxon>
        <taxon>Eumalacostraca</taxon>
        <taxon>Eucarida</taxon>
        <taxon>Decapoda</taxon>
        <taxon>Pleocyemata</taxon>
        <taxon>Brachyura</taxon>
        <taxon>Eubrachyura</taxon>
        <taxon>Portunoidea</taxon>
        <taxon>Portunidae</taxon>
        <taxon>Portuninae</taxon>
        <taxon>Portunus</taxon>
    </lineage>
</organism>
<reference evidence="1 2" key="1">
    <citation type="submission" date="2019-05" db="EMBL/GenBank/DDBJ databases">
        <title>Another draft genome of Portunus trituberculatus and its Hox gene families provides insights of decapod evolution.</title>
        <authorList>
            <person name="Jeong J.-H."/>
            <person name="Song I."/>
            <person name="Kim S."/>
            <person name="Choi T."/>
            <person name="Kim D."/>
            <person name="Ryu S."/>
            <person name="Kim W."/>
        </authorList>
    </citation>
    <scope>NUCLEOTIDE SEQUENCE [LARGE SCALE GENOMIC DNA]</scope>
    <source>
        <tissue evidence="1">Muscle</tissue>
    </source>
</reference>
<evidence type="ECO:0000313" key="1">
    <source>
        <dbReference type="EMBL" id="MPC83536.1"/>
    </source>
</evidence>
<proteinExistence type="predicted"/>